<reference evidence="3" key="2">
    <citation type="journal article" date="2012" name="PLoS ONE">
        <title>A Deeply Branching Thermophilic Bacterium with an Ancient Acetyl-CoA Pathway Dominates a Subsurface Ecosystem.</title>
        <authorList>
            <person name="Takami H."/>
            <person name="Noguchi H."/>
            <person name="Takaki Y."/>
            <person name="Uchiyama I."/>
            <person name="Toyoda A."/>
            <person name="Nishi S."/>
            <person name="Chee G.-J."/>
            <person name="Arai W."/>
            <person name="Nunoura T."/>
            <person name="Itoh T."/>
            <person name="Hattori M."/>
            <person name="Takai K."/>
        </authorList>
    </citation>
    <scope>NUCLEOTIDE SEQUENCE</scope>
</reference>
<dbReference type="PANTHER" id="PTHR43135:SF3">
    <property type="entry name" value="ALPHA-D-RIBOSE 1-METHYLPHOSPHONATE 5-TRIPHOSPHATE DIPHOSPHATASE"/>
    <property type="match status" value="1"/>
</dbReference>
<dbReference type="PANTHER" id="PTHR43135">
    <property type="entry name" value="ALPHA-D-RIBOSE 1-METHYLPHOSPHONATE 5-TRIPHOSPHATE DIPHOSPHATASE"/>
    <property type="match status" value="1"/>
</dbReference>
<dbReference type="Gene3D" id="3.20.20.140">
    <property type="entry name" value="Metal-dependent hydrolases"/>
    <property type="match status" value="1"/>
</dbReference>
<accession>H5SBT8</accession>
<dbReference type="InterPro" id="IPR011059">
    <property type="entry name" value="Metal-dep_hydrolase_composite"/>
</dbReference>
<feature type="domain" description="Amidohydrolase-related" evidence="2">
    <location>
        <begin position="302"/>
        <end position="427"/>
    </location>
</feature>
<dbReference type="InterPro" id="IPR006680">
    <property type="entry name" value="Amidohydro-rel"/>
</dbReference>
<dbReference type="Gene3D" id="2.30.40.10">
    <property type="entry name" value="Urease, subunit C, domain 1"/>
    <property type="match status" value="1"/>
</dbReference>
<feature type="chain" id="PRO_5003598179" evidence="1">
    <location>
        <begin position="26"/>
        <end position="446"/>
    </location>
</feature>
<dbReference type="EMBL" id="AP011662">
    <property type="protein sequence ID" value="BAL53624.1"/>
    <property type="molecule type" value="Genomic_DNA"/>
</dbReference>
<feature type="signal peptide" evidence="1">
    <location>
        <begin position="1"/>
        <end position="25"/>
    </location>
</feature>
<dbReference type="GO" id="GO:0016810">
    <property type="term" value="F:hydrolase activity, acting on carbon-nitrogen (but not peptide) bonds"/>
    <property type="evidence" value="ECO:0007669"/>
    <property type="project" value="InterPro"/>
</dbReference>
<keyword evidence="3" id="KW-0378">Hydrolase</keyword>
<keyword evidence="1" id="KW-0732">Signal</keyword>
<protein>
    <submittedName>
        <fullName evidence="3">Amidohydrolase</fullName>
    </submittedName>
</protein>
<dbReference type="InterPro" id="IPR051781">
    <property type="entry name" value="Metallo-dep_Hydrolase"/>
</dbReference>
<organism evidence="3">
    <name type="scientific">uncultured Acidobacteriota bacterium</name>
    <dbReference type="NCBI Taxonomy" id="171953"/>
    <lineage>
        <taxon>Bacteria</taxon>
        <taxon>Pseudomonadati</taxon>
        <taxon>Acidobacteriota</taxon>
        <taxon>environmental samples</taxon>
    </lineage>
</organism>
<dbReference type="SUPFAM" id="SSF51338">
    <property type="entry name" value="Composite domain of metallo-dependent hydrolases"/>
    <property type="match status" value="1"/>
</dbReference>
<proteinExistence type="predicted"/>
<dbReference type="AlphaFoldDB" id="H5SBT8"/>
<evidence type="ECO:0000256" key="1">
    <source>
        <dbReference type="SAM" id="SignalP"/>
    </source>
</evidence>
<gene>
    <name evidence="3" type="ORF">HGMM_F07F07C35</name>
</gene>
<dbReference type="InterPro" id="IPR032466">
    <property type="entry name" value="Metal_Hydrolase"/>
</dbReference>
<dbReference type="Pfam" id="PF01979">
    <property type="entry name" value="Amidohydro_1"/>
    <property type="match status" value="1"/>
</dbReference>
<evidence type="ECO:0000259" key="2">
    <source>
        <dbReference type="Pfam" id="PF01979"/>
    </source>
</evidence>
<sequence length="446" mass="48663">MKRRILPLIVAFGLVHALSRPDAWAQRGETYAITNARIVTITGPVIERGTVVIRDGKIAAVGRNVSIPAGARVINAQGMWVYPGFIDSGTTIGLTEIGQVAATVDVNEIGDFNPHLKAIVAVHPASEIIPVTRVNGITTVLTTPRGGILAGQAALINLDGWTWEEMLVKAPVGIYFNFPSIASGRFFDPETFQPRERSFEEARRQRDERLQRVKRLLEDARAYAKAKRAAEMGVPQGNAAGDGDRHPFLVNPVLESLVPVVEGTLPLIVAANDDRDIKAAVEFADEQKVKIIVSGGLEAPKVAQLLKEKNIPVLLGPVLSLPRNEDDPYDSTFTAAKQLHEAGVKFAFLTNDAANARNLPYHAAMAVAFGLPREEALKALTIYPAEIFGVADRLGSIEVGKIANLVVWDGDPLEIRSQVRHLFINGKPVPLTSKHTQLYERYRNRP</sequence>
<evidence type="ECO:0000313" key="3">
    <source>
        <dbReference type="EMBL" id="BAL53624.1"/>
    </source>
</evidence>
<name>H5SBT8_9BACT</name>
<dbReference type="SUPFAM" id="SSF51556">
    <property type="entry name" value="Metallo-dependent hydrolases"/>
    <property type="match status" value="1"/>
</dbReference>
<reference evidence="3" key="1">
    <citation type="journal article" date="2005" name="Environ. Microbiol.">
        <title>Genetic and functional properties of uncultivated thermophilic crenarchaeotes from a subsurface gold mine as revealed by analysis of genome fragments.</title>
        <authorList>
            <person name="Nunoura T."/>
            <person name="Hirayama H."/>
            <person name="Takami H."/>
            <person name="Oida H."/>
            <person name="Nishi S."/>
            <person name="Shimamura S."/>
            <person name="Suzuki Y."/>
            <person name="Inagaki F."/>
            <person name="Takai K."/>
            <person name="Nealson K.H."/>
            <person name="Horikoshi K."/>
        </authorList>
    </citation>
    <scope>NUCLEOTIDE SEQUENCE</scope>
</reference>